<dbReference type="GO" id="GO:0000150">
    <property type="term" value="F:DNA strand exchange activity"/>
    <property type="evidence" value="ECO:0007669"/>
    <property type="project" value="InterPro"/>
</dbReference>
<keyword evidence="2" id="KW-0233">DNA recombination</keyword>
<reference evidence="4" key="1">
    <citation type="submission" date="2020-10" db="EMBL/GenBank/DDBJ databases">
        <authorList>
            <person name="Gilroy R."/>
        </authorList>
    </citation>
    <scope>NUCLEOTIDE SEQUENCE</scope>
    <source>
        <strain evidence="4">CHK184-20233</strain>
    </source>
</reference>
<proteinExistence type="predicted"/>
<accession>A0A9D1J2T1</accession>
<dbReference type="PANTHER" id="PTHR30461:SF2">
    <property type="entry name" value="SERINE RECOMBINASE PINE-RELATED"/>
    <property type="match status" value="1"/>
</dbReference>
<dbReference type="PROSITE" id="PS51736">
    <property type="entry name" value="RECOMBINASES_3"/>
    <property type="match status" value="1"/>
</dbReference>
<evidence type="ECO:0000256" key="2">
    <source>
        <dbReference type="ARBA" id="ARBA00023172"/>
    </source>
</evidence>
<dbReference type="InterPro" id="IPR006119">
    <property type="entry name" value="Resolv_N"/>
</dbReference>
<dbReference type="GO" id="GO:0003677">
    <property type="term" value="F:DNA binding"/>
    <property type="evidence" value="ECO:0007669"/>
    <property type="project" value="UniProtKB-KW"/>
</dbReference>
<comment type="caution">
    <text evidence="4">The sequence shown here is derived from an EMBL/GenBank/DDBJ whole genome shotgun (WGS) entry which is preliminary data.</text>
</comment>
<name>A0A9D1J2T1_9FIRM</name>
<feature type="domain" description="Resolvase/invertase-type recombinase catalytic" evidence="3">
    <location>
        <begin position="6"/>
        <end position="150"/>
    </location>
</feature>
<evidence type="ECO:0000259" key="3">
    <source>
        <dbReference type="PROSITE" id="PS51736"/>
    </source>
</evidence>
<dbReference type="CDD" id="cd03768">
    <property type="entry name" value="SR_ResInv"/>
    <property type="match status" value="1"/>
</dbReference>
<dbReference type="Gene3D" id="3.40.50.1390">
    <property type="entry name" value="Resolvase, N-terminal catalytic domain"/>
    <property type="match status" value="1"/>
</dbReference>
<organism evidence="4 5">
    <name type="scientific">Candidatus Onthousia excrementipullorum</name>
    <dbReference type="NCBI Taxonomy" id="2840884"/>
    <lineage>
        <taxon>Bacteria</taxon>
        <taxon>Bacillati</taxon>
        <taxon>Bacillota</taxon>
        <taxon>Bacilli</taxon>
        <taxon>Candidatus Onthousia</taxon>
    </lineage>
</organism>
<dbReference type="EMBL" id="DVHC01000012">
    <property type="protein sequence ID" value="HIR58585.1"/>
    <property type="molecule type" value="Genomic_DNA"/>
</dbReference>
<keyword evidence="1" id="KW-0238">DNA-binding</keyword>
<sequence length="207" mass="24485">METKNKTMAYGRVSDISQNEARQLLSFKEYGIDKENIYIDKQSGKDFNRKQYQIMKSKLKENDLLVIKNIDRLGRDYNQIMDEWRDITKNIKADIVVIDMELLDTRKNKDLLGTFISDLVLQILSYVAEQERRFINQRQLEGINAALANGVKFGRPIKTKKTLDEDPMFIKYYAQYKAKQINLCEFARLWGKCRNTVYNNIRIYESK</sequence>
<evidence type="ECO:0000313" key="5">
    <source>
        <dbReference type="Proteomes" id="UP000824232"/>
    </source>
</evidence>
<dbReference type="SUPFAM" id="SSF53041">
    <property type="entry name" value="Resolvase-like"/>
    <property type="match status" value="1"/>
</dbReference>
<gene>
    <name evidence="4" type="ORF">IAB38_00895</name>
</gene>
<dbReference type="PANTHER" id="PTHR30461">
    <property type="entry name" value="DNA-INVERTASE FROM LAMBDOID PROPHAGE"/>
    <property type="match status" value="1"/>
</dbReference>
<dbReference type="Pfam" id="PF00239">
    <property type="entry name" value="Resolvase"/>
    <property type="match status" value="1"/>
</dbReference>
<evidence type="ECO:0000313" key="4">
    <source>
        <dbReference type="EMBL" id="HIR58585.1"/>
    </source>
</evidence>
<dbReference type="AlphaFoldDB" id="A0A9D1J2T1"/>
<reference evidence="4" key="2">
    <citation type="journal article" date="2021" name="PeerJ">
        <title>Extensive microbial diversity within the chicken gut microbiome revealed by metagenomics and culture.</title>
        <authorList>
            <person name="Gilroy R."/>
            <person name="Ravi A."/>
            <person name="Getino M."/>
            <person name="Pursley I."/>
            <person name="Horton D.L."/>
            <person name="Alikhan N.F."/>
            <person name="Baker D."/>
            <person name="Gharbi K."/>
            <person name="Hall N."/>
            <person name="Watson M."/>
            <person name="Adriaenssens E.M."/>
            <person name="Foster-Nyarko E."/>
            <person name="Jarju S."/>
            <person name="Secka A."/>
            <person name="Antonio M."/>
            <person name="Oren A."/>
            <person name="Chaudhuri R.R."/>
            <person name="La Ragione R."/>
            <person name="Hildebrand F."/>
            <person name="Pallen M.J."/>
        </authorList>
    </citation>
    <scope>NUCLEOTIDE SEQUENCE</scope>
    <source>
        <strain evidence="4">CHK184-20233</strain>
    </source>
</reference>
<dbReference type="InterPro" id="IPR036162">
    <property type="entry name" value="Resolvase-like_N_sf"/>
</dbReference>
<evidence type="ECO:0000256" key="1">
    <source>
        <dbReference type="ARBA" id="ARBA00023125"/>
    </source>
</evidence>
<dbReference type="InterPro" id="IPR050639">
    <property type="entry name" value="SSR_resolvase"/>
</dbReference>
<dbReference type="SMART" id="SM00857">
    <property type="entry name" value="Resolvase"/>
    <property type="match status" value="1"/>
</dbReference>
<dbReference type="Proteomes" id="UP000824232">
    <property type="component" value="Unassembled WGS sequence"/>
</dbReference>
<protein>
    <submittedName>
        <fullName evidence="4">Recombinase family protein</fullName>
    </submittedName>
</protein>